<name>A0AAD8MLJ3_9APIA</name>
<dbReference type="GO" id="GO:0005975">
    <property type="term" value="P:carbohydrate metabolic process"/>
    <property type="evidence" value="ECO:0007669"/>
    <property type="project" value="InterPro"/>
</dbReference>
<dbReference type="GO" id="GO:0004571">
    <property type="term" value="F:mannosyl-oligosaccharide 1,2-alpha-mannosidase activity"/>
    <property type="evidence" value="ECO:0007669"/>
    <property type="project" value="InterPro"/>
</dbReference>
<dbReference type="AlphaFoldDB" id="A0AAD8MLJ3"/>
<dbReference type="PANTHER" id="PTHR45679:SF5">
    <property type="entry name" value="ER DEGRADATION-ENHANCING ALPHA-MANNOSIDASE-LIKE PROTEIN 1"/>
    <property type="match status" value="1"/>
</dbReference>
<protein>
    <submittedName>
        <fullName evidence="2">Uncharacterized protein</fullName>
    </submittedName>
</protein>
<dbReference type="Gene3D" id="1.50.10.10">
    <property type="match status" value="1"/>
</dbReference>
<dbReference type="GO" id="GO:0044322">
    <property type="term" value="C:endoplasmic reticulum quality control compartment"/>
    <property type="evidence" value="ECO:0007669"/>
    <property type="project" value="GOC"/>
</dbReference>
<evidence type="ECO:0000256" key="1">
    <source>
        <dbReference type="ARBA" id="ARBA00023180"/>
    </source>
</evidence>
<dbReference type="InterPro" id="IPR044674">
    <property type="entry name" value="EDEM1/2/3"/>
</dbReference>
<keyword evidence="1" id="KW-0325">Glycoprotein</keyword>
<dbReference type="PANTHER" id="PTHR45679">
    <property type="entry name" value="ER DEGRADATION-ENHANCING ALPHA-MANNOSIDASE-LIKE PROTEIN 2"/>
    <property type="match status" value="1"/>
</dbReference>
<dbReference type="EMBL" id="JAUIZM010000007">
    <property type="protein sequence ID" value="KAK1376924.1"/>
    <property type="molecule type" value="Genomic_DNA"/>
</dbReference>
<reference evidence="2" key="1">
    <citation type="submission" date="2023-02" db="EMBL/GenBank/DDBJ databases">
        <title>Genome of toxic invasive species Heracleum sosnowskyi carries increased number of genes despite the absence of recent whole-genome duplications.</title>
        <authorList>
            <person name="Schelkunov M."/>
            <person name="Shtratnikova V."/>
            <person name="Makarenko M."/>
            <person name="Klepikova A."/>
            <person name="Omelchenko D."/>
            <person name="Novikova G."/>
            <person name="Obukhova E."/>
            <person name="Bogdanov V."/>
            <person name="Penin A."/>
            <person name="Logacheva M."/>
        </authorList>
    </citation>
    <scope>NUCLEOTIDE SEQUENCE</scope>
    <source>
        <strain evidence="2">Hsosn_3</strain>
        <tissue evidence="2">Leaf</tissue>
    </source>
</reference>
<keyword evidence="3" id="KW-1185">Reference proteome</keyword>
<organism evidence="2 3">
    <name type="scientific">Heracleum sosnowskyi</name>
    <dbReference type="NCBI Taxonomy" id="360622"/>
    <lineage>
        <taxon>Eukaryota</taxon>
        <taxon>Viridiplantae</taxon>
        <taxon>Streptophyta</taxon>
        <taxon>Embryophyta</taxon>
        <taxon>Tracheophyta</taxon>
        <taxon>Spermatophyta</taxon>
        <taxon>Magnoliopsida</taxon>
        <taxon>eudicotyledons</taxon>
        <taxon>Gunneridae</taxon>
        <taxon>Pentapetalae</taxon>
        <taxon>asterids</taxon>
        <taxon>campanulids</taxon>
        <taxon>Apiales</taxon>
        <taxon>Apiaceae</taxon>
        <taxon>Apioideae</taxon>
        <taxon>apioid superclade</taxon>
        <taxon>Tordylieae</taxon>
        <taxon>Tordyliinae</taxon>
        <taxon>Heracleum</taxon>
    </lineage>
</organism>
<dbReference type="GO" id="GO:1904380">
    <property type="term" value="P:endoplasmic reticulum mannose trimming"/>
    <property type="evidence" value="ECO:0007669"/>
    <property type="project" value="InterPro"/>
</dbReference>
<dbReference type="GO" id="GO:0016020">
    <property type="term" value="C:membrane"/>
    <property type="evidence" value="ECO:0007669"/>
    <property type="project" value="InterPro"/>
</dbReference>
<evidence type="ECO:0000313" key="2">
    <source>
        <dbReference type="EMBL" id="KAK1376924.1"/>
    </source>
</evidence>
<proteinExistence type="predicted"/>
<dbReference type="InterPro" id="IPR036026">
    <property type="entry name" value="Seven-hairpin_glycosidases"/>
</dbReference>
<gene>
    <name evidence="2" type="ORF">POM88_033117</name>
</gene>
<sequence>MKVGYSRAGEYGSSNVSENVATLSRLPDLLEGEINIVEMVPACLQVGLSSDVHSMLGQRSTAGGEHEAMRKIKNEFMPFDLDKAIIRCLERRLGQRVYNNEMLSLGQDLGQRFLPAFDTPTGLPYAWINLKVLSEIWI</sequence>
<dbReference type="Proteomes" id="UP001237642">
    <property type="component" value="Unassembled WGS sequence"/>
</dbReference>
<dbReference type="InterPro" id="IPR012341">
    <property type="entry name" value="6hp_glycosidase-like_sf"/>
</dbReference>
<evidence type="ECO:0000313" key="3">
    <source>
        <dbReference type="Proteomes" id="UP001237642"/>
    </source>
</evidence>
<dbReference type="SUPFAM" id="SSF48225">
    <property type="entry name" value="Seven-hairpin glycosidases"/>
    <property type="match status" value="1"/>
</dbReference>
<comment type="caution">
    <text evidence="2">The sequence shown here is derived from an EMBL/GenBank/DDBJ whole genome shotgun (WGS) entry which is preliminary data.</text>
</comment>
<reference evidence="2" key="2">
    <citation type="submission" date="2023-05" db="EMBL/GenBank/DDBJ databases">
        <authorList>
            <person name="Schelkunov M.I."/>
        </authorList>
    </citation>
    <scope>NUCLEOTIDE SEQUENCE</scope>
    <source>
        <strain evidence="2">Hsosn_3</strain>
        <tissue evidence="2">Leaf</tissue>
    </source>
</reference>
<accession>A0AAD8MLJ3</accession>
<dbReference type="GO" id="GO:0005509">
    <property type="term" value="F:calcium ion binding"/>
    <property type="evidence" value="ECO:0007669"/>
    <property type="project" value="InterPro"/>
</dbReference>